<dbReference type="AlphaFoldDB" id="A0A803P007"/>
<proteinExistence type="predicted"/>
<evidence type="ECO:0000313" key="2">
    <source>
        <dbReference type="Proteomes" id="UP000596661"/>
    </source>
</evidence>
<dbReference type="EMBL" id="UZAU01000098">
    <property type="status" value="NOT_ANNOTATED_CDS"/>
    <property type="molecule type" value="Genomic_DNA"/>
</dbReference>
<name>A0A803P007_CANSA</name>
<dbReference type="EnsemblPlants" id="evm.model.02.310">
    <property type="protein sequence ID" value="cds.evm.model.02.310"/>
    <property type="gene ID" value="evm.TU.02.310"/>
</dbReference>
<reference evidence="1" key="2">
    <citation type="submission" date="2021-03" db="UniProtKB">
        <authorList>
            <consortium name="EnsemblPlants"/>
        </authorList>
    </citation>
    <scope>IDENTIFICATION</scope>
</reference>
<protein>
    <submittedName>
        <fullName evidence="1">Uncharacterized protein</fullName>
    </submittedName>
</protein>
<keyword evidence="2" id="KW-1185">Reference proteome</keyword>
<dbReference type="Gramene" id="evm.model.02.310">
    <property type="protein sequence ID" value="cds.evm.model.02.310"/>
    <property type="gene ID" value="evm.TU.02.310"/>
</dbReference>
<sequence length="113" mass="12719">MAYAIVWRFQPRSRRIVVRLPPEVARLVDRSPAEGLILVHNILHREGSRNSRTRFHRSSDLENSLLAPGPVETSSEVIRQASPLFKISTEATFVFSEKKESIPTALGPIKTLS</sequence>
<accession>A0A803P007</accession>
<evidence type="ECO:0000313" key="1">
    <source>
        <dbReference type="EnsemblPlants" id="cds.evm.model.02.310"/>
    </source>
</evidence>
<reference evidence="1" key="1">
    <citation type="submission" date="2018-11" db="EMBL/GenBank/DDBJ databases">
        <authorList>
            <person name="Grassa J C."/>
        </authorList>
    </citation>
    <scope>NUCLEOTIDE SEQUENCE [LARGE SCALE GENOMIC DNA]</scope>
</reference>
<organism evidence="1 2">
    <name type="scientific">Cannabis sativa</name>
    <name type="common">Hemp</name>
    <name type="synonym">Marijuana</name>
    <dbReference type="NCBI Taxonomy" id="3483"/>
    <lineage>
        <taxon>Eukaryota</taxon>
        <taxon>Viridiplantae</taxon>
        <taxon>Streptophyta</taxon>
        <taxon>Embryophyta</taxon>
        <taxon>Tracheophyta</taxon>
        <taxon>Spermatophyta</taxon>
        <taxon>Magnoliopsida</taxon>
        <taxon>eudicotyledons</taxon>
        <taxon>Gunneridae</taxon>
        <taxon>Pentapetalae</taxon>
        <taxon>rosids</taxon>
        <taxon>fabids</taxon>
        <taxon>Rosales</taxon>
        <taxon>Cannabaceae</taxon>
        <taxon>Cannabis</taxon>
    </lineage>
</organism>
<dbReference type="Proteomes" id="UP000596661">
    <property type="component" value="Chromosome 2"/>
</dbReference>